<gene>
    <name evidence="1" type="ORF">J2S19_003415</name>
</gene>
<proteinExistence type="predicted"/>
<name>A0ABT9ZKU1_9BACI</name>
<organism evidence="1 2">
    <name type="scientific">Metabacillus malikii</name>
    <dbReference type="NCBI Taxonomy" id="1504265"/>
    <lineage>
        <taxon>Bacteria</taxon>
        <taxon>Bacillati</taxon>
        <taxon>Bacillota</taxon>
        <taxon>Bacilli</taxon>
        <taxon>Bacillales</taxon>
        <taxon>Bacillaceae</taxon>
        <taxon>Metabacillus</taxon>
    </lineage>
</organism>
<comment type="caution">
    <text evidence="1">The sequence shown here is derived from an EMBL/GenBank/DDBJ whole genome shotgun (WGS) entry which is preliminary data.</text>
</comment>
<evidence type="ECO:0000313" key="1">
    <source>
        <dbReference type="EMBL" id="MDQ0232128.1"/>
    </source>
</evidence>
<accession>A0ABT9ZKU1</accession>
<sequence length="44" mass="5064">MFARSEMFFIRPMKPILNVLTERNVLHKVDEGDFECTDGAKCSS</sequence>
<reference evidence="1 2" key="1">
    <citation type="submission" date="2023-07" db="EMBL/GenBank/DDBJ databases">
        <title>Genomic Encyclopedia of Type Strains, Phase IV (KMG-IV): sequencing the most valuable type-strain genomes for metagenomic binning, comparative biology and taxonomic classification.</title>
        <authorList>
            <person name="Goeker M."/>
        </authorList>
    </citation>
    <scope>NUCLEOTIDE SEQUENCE [LARGE SCALE GENOMIC DNA]</scope>
    <source>
        <strain evidence="1 2">DSM 29005</strain>
    </source>
</reference>
<dbReference type="Proteomes" id="UP001234495">
    <property type="component" value="Unassembled WGS sequence"/>
</dbReference>
<protein>
    <submittedName>
        <fullName evidence="1">Uncharacterized protein</fullName>
    </submittedName>
</protein>
<keyword evidence="2" id="KW-1185">Reference proteome</keyword>
<dbReference type="EMBL" id="JAUSUD010000018">
    <property type="protein sequence ID" value="MDQ0232128.1"/>
    <property type="molecule type" value="Genomic_DNA"/>
</dbReference>
<evidence type="ECO:0000313" key="2">
    <source>
        <dbReference type="Proteomes" id="UP001234495"/>
    </source>
</evidence>